<dbReference type="InterPro" id="IPR013078">
    <property type="entry name" value="His_Pase_superF_clade-1"/>
</dbReference>
<dbReference type="PANTHER" id="PTHR16469">
    <property type="entry name" value="UBIQUITIN-ASSOCIATED AND SH3 DOMAIN-CONTAINING BA-RELATED"/>
    <property type="match status" value="1"/>
</dbReference>
<keyword evidence="1" id="KW-1185">Reference proteome</keyword>
<dbReference type="AlphaFoldDB" id="A0A914DRW1"/>
<protein>
    <submittedName>
        <fullName evidence="2">Uncharacterized protein</fullName>
    </submittedName>
</protein>
<evidence type="ECO:0000313" key="1">
    <source>
        <dbReference type="Proteomes" id="UP000887540"/>
    </source>
</evidence>
<dbReference type="CDD" id="cd07067">
    <property type="entry name" value="HP_PGM_like"/>
    <property type="match status" value="1"/>
</dbReference>
<dbReference type="WBParaSite" id="ACRNAN_scaffold366.g16769.t1">
    <property type="protein sequence ID" value="ACRNAN_scaffold366.g16769.t1"/>
    <property type="gene ID" value="ACRNAN_scaffold366.g16769"/>
</dbReference>
<dbReference type="InterPro" id="IPR051710">
    <property type="entry name" value="Phosphatase_SH3-domain"/>
</dbReference>
<proteinExistence type="predicted"/>
<dbReference type="Gene3D" id="3.40.50.1240">
    <property type="entry name" value="Phosphoglycerate mutase-like"/>
    <property type="match status" value="1"/>
</dbReference>
<evidence type="ECO:0000313" key="2">
    <source>
        <dbReference type="WBParaSite" id="ACRNAN_scaffold366.g16769.t1"/>
    </source>
</evidence>
<dbReference type="Proteomes" id="UP000887540">
    <property type="component" value="Unplaced"/>
</dbReference>
<dbReference type="InterPro" id="IPR029033">
    <property type="entry name" value="His_PPase_superfam"/>
</dbReference>
<reference evidence="2" key="1">
    <citation type="submission" date="2022-11" db="UniProtKB">
        <authorList>
            <consortium name="WormBaseParasite"/>
        </authorList>
    </citation>
    <scope>IDENTIFICATION</scope>
</reference>
<dbReference type="GO" id="GO:0016791">
    <property type="term" value="F:phosphatase activity"/>
    <property type="evidence" value="ECO:0007669"/>
    <property type="project" value="UniProtKB-ARBA"/>
</dbReference>
<dbReference type="Pfam" id="PF00300">
    <property type="entry name" value="His_Phos_1"/>
    <property type="match status" value="1"/>
</dbReference>
<sequence length="283" mass="33291">MDYTWYIDWDWSSNANSPRPGLPNKLFVMRHSERIDKVFGKDWTYRAFNDEGRYHRFDLNMPTKLFRRDAEDYLLDSPITRAGIFVAERIGYALKVNKTIPDIIYTSPSLRCIQTATAVSCGMGRPDIQLRIEPGLFQKTWVHNRIPLFMSPNELEEQGFNIDASYVPILRRHGLCEKCETIKSYSYRVHRTLGQILRRRENARTAQIVLLVGHATTVDLTASYFMDRIGTKNNYKRCVPYCAFVSFERRYDGWMRTNMLPPMTYNGFCSQPDFEFLNRRPYV</sequence>
<dbReference type="PANTHER" id="PTHR16469:SF5">
    <property type="entry name" value="PHOSPHOGLYCERATE MUTASE FAMILY PROTEIN"/>
    <property type="match status" value="1"/>
</dbReference>
<dbReference type="SUPFAM" id="SSF53254">
    <property type="entry name" value="Phosphoglycerate mutase-like"/>
    <property type="match status" value="1"/>
</dbReference>
<name>A0A914DRW1_9BILA</name>
<accession>A0A914DRW1</accession>
<organism evidence="1 2">
    <name type="scientific">Acrobeloides nanus</name>
    <dbReference type="NCBI Taxonomy" id="290746"/>
    <lineage>
        <taxon>Eukaryota</taxon>
        <taxon>Metazoa</taxon>
        <taxon>Ecdysozoa</taxon>
        <taxon>Nematoda</taxon>
        <taxon>Chromadorea</taxon>
        <taxon>Rhabditida</taxon>
        <taxon>Tylenchina</taxon>
        <taxon>Cephalobomorpha</taxon>
        <taxon>Cephaloboidea</taxon>
        <taxon>Cephalobidae</taxon>
        <taxon>Acrobeloides</taxon>
    </lineage>
</organism>